<comment type="caution">
    <text evidence="12">The sequence shown here is derived from an EMBL/GenBank/DDBJ whole genome shotgun (WGS) entry which is preliminary data.</text>
</comment>
<keyword evidence="6" id="KW-0256">Endoplasmic reticulum</keyword>
<keyword evidence="9" id="KW-0325">Glycoprotein</keyword>
<evidence type="ECO:0000256" key="9">
    <source>
        <dbReference type="ARBA" id="ARBA00023180"/>
    </source>
</evidence>
<evidence type="ECO:0000256" key="11">
    <source>
        <dbReference type="SAM" id="MobiDB-lite"/>
    </source>
</evidence>
<keyword evidence="4" id="KW-0812">Transmembrane</keyword>
<evidence type="ECO:0000313" key="13">
    <source>
        <dbReference type="Proteomes" id="UP000077202"/>
    </source>
</evidence>
<evidence type="ECO:0000256" key="4">
    <source>
        <dbReference type="ARBA" id="ARBA00022692"/>
    </source>
</evidence>
<comment type="function">
    <text evidence="10">Critical mediator, in cooperation with CASP4, of endoplasmic reticulum-stress induced apoptosis. Required or the activation of CASP4 following endoplasmic reticulum stress.</text>
</comment>
<keyword evidence="13" id="KW-1185">Reference proteome</keyword>
<evidence type="ECO:0000313" key="12">
    <source>
        <dbReference type="EMBL" id="OAE26364.1"/>
    </source>
</evidence>
<comment type="similarity">
    <text evidence="2">Belongs to the TMEM214 family.</text>
</comment>
<evidence type="ECO:0000256" key="2">
    <source>
        <dbReference type="ARBA" id="ARBA00007984"/>
    </source>
</evidence>
<comment type="subunit">
    <text evidence="3">Constitutively interacts with CASP4; required for the localization of procaspase 4 to the ER.</text>
</comment>
<evidence type="ECO:0000256" key="6">
    <source>
        <dbReference type="ARBA" id="ARBA00022824"/>
    </source>
</evidence>
<feature type="compositionally biased region" description="Low complexity" evidence="11">
    <location>
        <begin position="9"/>
        <end position="21"/>
    </location>
</feature>
<feature type="compositionally biased region" description="Basic and acidic residues" evidence="11">
    <location>
        <begin position="52"/>
        <end position="64"/>
    </location>
</feature>
<gene>
    <name evidence="12" type="ORF">AXG93_4324s1310</name>
</gene>
<evidence type="ECO:0000256" key="7">
    <source>
        <dbReference type="ARBA" id="ARBA00022989"/>
    </source>
</evidence>
<evidence type="ECO:0000256" key="5">
    <source>
        <dbReference type="ARBA" id="ARBA00022703"/>
    </source>
</evidence>
<dbReference type="PANTHER" id="PTHR13448:SF0">
    <property type="entry name" value="TRANSMEMBRANE PROTEIN 214"/>
    <property type="match status" value="1"/>
</dbReference>
<accession>A0A176VZX2</accession>
<name>A0A176VZX2_MARPO</name>
<evidence type="ECO:0000256" key="8">
    <source>
        <dbReference type="ARBA" id="ARBA00023136"/>
    </source>
</evidence>
<dbReference type="GO" id="GO:0005789">
    <property type="term" value="C:endoplasmic reticulum membrane"/>
    <property type="evidence" value="ECO:0007669"/>
    <property type="project" value="UniProtKB-SubCell"/>
</dbReference>
<feature type="compositionally biased region" description="Basic residues" evidence="11">
    <location>
        <begin position="128"/>
        <end position="137"/>
    </location>
</feature>
<proteinExistence type="inferred from homology"/>
<dbReference type="GO" id="GO:0005794">
    <property type="term" value="C:Golgi apparatus"/>
    <property type="evidence" value="ECO:0007669"/>
    <property type="project" value="TreeGrafter"/>
</dbReference>
<dbReference type="InterPro" id="IPR019308">
    <property type="entry name" value="TMEM214"/>
</dbReference>
<dbReference type="EMBL" id="LVLJ01002190">
    <property type="protein sequence ID" value="OAE26364.1"/>
    <property type="molecule type" value="Genomic_DNA"/>
</dbReference>
<dbReference type="Proteomes" id="UP000077202">
    <property type="component" value="Unassembled WGS sequence"/>
</dbReference>
<keyword evidence="8" id="KW-0472">Membrane</keyword>
<sequence length="591" mass="64255">MSSDAFPVESNGLSESGNGLSTKGAYKDHGWQKVTNLKKQRRQAAKSSTGADKSDGFENVKSDSKAFQALETEAEERRARRKAKLEAAAAAAAAYGAEFSHSGEDDSDADENGAKANGGKDNADAKKSKPKKPKKPKVTVAEAAAAINVDELATFLTEISESFATLPDVQLIRLADYFARAFNPVTNAQFAWNKILRESPFAKTVEIPLCYIPEPVAKVTSDWLAQKPADALSKFAFWLLKEILDEPQQQHHKGSKTVAALPTKAKVGVLVILALLVRRKPEAFLQQASAVRAQFVGQEKLHTLAWVYGQALQGDLVVGMALWVQNLLPLAVGKSSTPASRDIALQFIENLLFANTKKARTILLNGATRKGERLVPPAAYELVLRAAYPIESAKTKATERFLAIYPLIKEIVLAGTSRSKATKPVAQQLLPLSLAGAADDVPAIQAEACGNFVWCLSQNADSYKQWEKLHLENLKGSTRILNHINNEWKDTSAHLIPLDDLKKTLLALSLKHRNGMESAEGDALLESQLKAAESVCKSLLRKTSRVPSCTKAVATLAVCAGIGYGFYLISPTVNPWDWDGKLLLSKTHSMF</sequence>
<evidence type="ECO:0000256" key="3">
    <source>
        <dbReference type="ARBA" id="ARBA00011720"/>
    </source>
</evidence>
<protein>
    <submittedName>
        <fullName evidence="12">Uncharacterized protein</fullName>
    </submittedName>
</protein>
<keyword evidence="5" id="KW-0053">Apoptosis</keyword>
<dbReference type="Pfam" id="PF10151">
    <property type="entry name" value="TMEM214"/>
    <property type="match status" value="1"/>
</dbReference>
<dbReference type="PANTHER" id="PTHR13448">
    <property type="entry name" value="TRANSMEMBRANE PROTEIN 214"/>
    <property type="match status" value="1"/>
</dbReference>
<keyword evidence="7" id="KW-1133">Transmembrane helix</keyword>
<feature type="region of interest" description="Disordered" evidence="11">
    <location>
        <begin position="99"/>
        <end position="137"/>
    </location>
</feature>
<evidence type="ECO:0000256" key="10">
    <source>
        <dbReference type="ARBA" id="ARBA00024938"/>
    </source>
</evidence>
<feature type="region of interest" description="Disordered" evidence="11">
    <location>
        <begin position="1"/>
        <end position="81"/>
    </location>
</feature>
<reference evidence="12" key="1">
    <citation type="submission" date="2016-03" db="EMBL/GenBank/DDBJ databases">
        <title>Mechanisms controlling the formation of the plant cell surface in tip-growing cells are functionally conserved among land plants.</title>
        <authorList>
            <person name="Honkanen S."/>
            <person name="Jones V.A."/>
            <person name="Morieri G."/>
            <person name="Champion C."/>
            <person name="Hetherington A.J."/>
            <person name="Kelly S."/>
            <person name="Saint-Marcoux D."/>
            <person name="Proust H."/>
            <person name="Prescott H."/>
            <person name="Dolan L."/>
        </authorList>
    </citation>
    <scope>NUCLEOTIDE SEQUENCE [LARGE SCALE GENOMIC DNA]</scope>
    <source>
        <tissue evidence="12">Whole gametophyte</tissue>
    </source>
</reference>
<organism evidence="12 13">
    <name type="scientific">Marchantia polymorpha subsp. ruderalis</name>
    <dbReference type="NCBI Taxonomy" id="1480154"/>
    <lineage>
        <taxon>Eukaryota</taxon>
        <taxon>Viridiplantae</taxon>
        <taxon>Streptophyta</taxon>
        <taxon>Embryophyta</taxon>
        <taxon>Marchantiophyta</taxon>
        <taxon>Marchantiopsida</taxon>
        <taxon>Marchantiidae</taxon>
        <taxon>Marchantiales</taxon>
        <taxon>Marchantiaceae</taxon>
        <taxon>Marchantia</taxon>
    </lineage>
</organism>
<dbReference type="AlphaFoldDB" id="A0A176VZX2"/>
<comment type="subcellular location">
    <subcellularLocation>
        <location evidence="1">Endoplasmic reticulum membrane</location>
        <topology evidence="1">Multi-pass membrane protein</topology>
    </subcellularLocation>
</comment>
<evidence type="ECO:0000256" key="1">
    <source>
        <dbReference type="ARBA" id="ARBA00004477"/>
    </source>
</evidence>